<evidence type="ECO:0000313" key="2">
    <source>
        <dbReference type="EMBL" id="SBS63272.1"/>
    </source>
</evidence>
<dbReference type="InterPro" id="IPR050010">
    <property type="entry name" value="ETEC_3214_dom"/>
</dbReference>
<feature type="region of interest" description="Disordered" evidence="1">
    <location>
        <begin position="1"/>
        <end position="29"/>
    </location>
</feature>
<dbReference type="AlphaFoldDB" id="A0A1C3IPD2"/>
<evidence type="ECO:0000256" key="1">
    <source>
        <dbReference type="SAM" id="MobiDB-lite"/>
    </source>
</evidence>
<proteinExistence type="predicted"/>
<accession>A0A1C3IPD2</accession>
<organism evidence="2 3">
    <name type="scientific">Vibrio atlanticus</name>
    <dbReference type="NCBI Taxonomy" id="693153"/>
    <lineage>
        <taxon>Bacteria</taxon>
        <taxon>Pseudomonadati</taxon>
        <taxon>Pseudomonadota</taxon>
        <taxon>Gammaproteobacteria</taxon>
        <taxon>Vibrionales</taxon>
        <taxon>Vibrionaceae</taxon>
        <taxon>Vibrio</taxon>
    </lineage>
</organism>
<sequence length="272" mass="30169">MSEQALPSSVDKAAPEEDMSLTQQAPNEDQKDFLEIMREKTPNSILAIIALIIAGGQFNDAIDMGSKGWDLLISNFSDAPSNERLSKVYIRASSGILEETFGSPVYTKMSNGEVQIKYYKDSKFILSAITSNDTIDAFLIFPKPGFVADVNYHAGSATYLETNFVNSTTEHAAISNIARSGNYYIEEAEGGRYELLYSSVGGYSEYLSPLSAQQLKLLADFNDKLMMEENTKDSLTELRSEIRPNFYGYTTVDLESLAPAILTKLEYELITD</sequence>
<evidence type="ECO:0000313" key="3">
    <source>
        <dbReference type="Proteomes" id="UP000092876"/>
    </source>
</evidence>
<name>A0A1C3IPD2_9VIBR</name>
<protein>
    <submittedName>
        <fullName evidence="2">Uncharacterized protein</fullName>
    </submittedName>
</protein>
<reference evidence="3" key="1">
    <citation type="submission" date="2016-06" db="EMBL/GenBank/DDBJ databases">
        <authorList>
            <person name="Rodrigo-Torres Lidia"/>
            <person name="Arahal R.David."/>
        </authorList>
    </citation>
    <scope>NUCLEOTIDE SEQUENCE [LARGE SCALE GENOMIC DNA]</scope>
    <source>
        <strain evidence="3">CECT 7223</strain>
    </source>
</reference>
<dbReference type="EMBL" id="FLQP01000020">
    <property type="protein sequence ID" value="SBS63272.1"/>
    <property type="molecule type" value="Genomic_DNA"/>
</dbReference>
<dbReference type="GeneID" id="94235778"/>
<dbReference type="NCBIfam" id="NF043066">
    <property type="entry name" value="ETEC_3214_dom"/>
    <property type="match status" value="1"/>
</dbReference>
<gene>
    <name evidence="2" type="ORF">VAT7223_01576</name>
</gene>
<dbReference type="RefSeq" id="WP_065678807.1">
    <property type="nucleotide sequence ID" value="NZ_AP025461.1"/>
</dbReference>
<dbReference type="Proteomes" id="UP000092876">
    <property type="component" value="Unassembled WGS sequence"/>
</dbReference>